<sequence length="1425" mass="150228">MNGFPQVSIKSFQLPSDAPQGGINVELGTVLVSPSPIGVQLGTIKMGVGYDGVDLGLVAAENITLQKGENNIVLKGVLKKQTDQAALDKIGVLFSNYIAGKLSNTTATGLSCAPDGVNPVTWLSDGFKSVQLNVALAAPEPLKLINSVSMGYLDLKFSQNAPYAPVASAPAVVAGFSIPFGFSLNITEVQQSIALGTNTTDFAVIQVPYVPSQSDQKTGKLQFALNNNAITALPGKESVFNDYTYALTAKDLYTFSVAGNASTKTQTPIGPITLSGITFKVPTSLHGLQFLNSTPTVINSLDVVGGTEQNLQLAINVSMTNPSDFSISTGDVSFAMKADNDRLGTVTLKNLTLVRGSNTVMASAEFNPKASTTGQNLLSTFVMGKDNAVDIAGFDTSTNIASLIGGLEQVSIGSTLPGLKSPLIQGSTLQVLPDSVTTNVVHVQVKIANPFSAGLTITKVVSAVTYEGMPVGNINQDISSNPIVIPGHGTVDSPPLNMEMNLEPAVVAMLMRDLAVKANLDTHPLDALLGMGGFHVQGQQSIAPDANLFNGFNISNFVMEAMKSLKVDLQLESGLTIGQYKNDLRFAQSNVATATDSSITRLIPIVGQPIVQQIVEGAKLSFESIILSAPTDTSFKVQMKGSITNTGPMAASIGFPQPLTVAWEGKEIGKVSMPVIQAQANVGAQFDVSGDFSVTDGAHMTKFAAYMINNDNFLWDIYTNDVSVSALGFTFNNIHMEKFVKLTGAKGFKDCVTINSFDLPANDPAGGIQLIAQTTIRNPSQVGFNLNGVGFDSFFKDVYLGPLASKGMASFPPGGTANMEMQGRLIHQDSQKGLDAVTQVFENYLSANNSIMSVKGASGSGPNGQVSWLTNAFKTLTIENVILPGPKEKPTLIPAITMKNMQLDFTKDPYAPPTGSKQVEAQLKNPFGFPLGVSSLNMDVTATYQGNPVANLKVPDSKASTSPQGVVTTAFSDVPFKVYDKSHPLFDGFVALLTAAPQVTFGLKGVSNAVADTAVGSLKLPGIGFDVPTSLAGFNNFDGKNTILSLTVVGATAEYIQIALKVAFNNPSQISIKVGDINFRTIMNEFNADIGPVFMKDVTIVPGQNTFDCEMHMQSTNLPALSKMLTYYMTGVSVPLTIKGTEQSTNIQPLKHGLSTVHLATAMQGIKANLVASTTVSASLFEILGKKAKATVTLNNPLGTKYTIVKVESKVIYSKLGTPFQVGHIDYQLASPVTVPAGGQATAEGWPVEIDAPVDKLLQMLKGPQVVDIQQTVTMVLGDGFKGQMFYAQNDVPNKVDITGLGGLLLPKVPDTTTTAPANATQTAVASSTTAQQPQPTTTETKPTATSEPVTSPTQEQPSQTTPQSTPQTTPQPNQSNGSEQTKPEPTTPANGKPTDSKSDTPPPQASGTATNPPVENHIVWPFKI</sequence>
<proteinExistence type="predicted"/>
<dbReference type="Gene3D" id="2.60.40.1820">
    <property type="match status" value="1"/>
</dbReference>
<reference evidence="2" key="1">
    <citation type="submission" date="2020-01" db="EMBL/GenBank/DDBJ databases">
        <title>Genome Sequencing of Three Apophysomyces-Like Fungal Strains Confirms a Novel Fungal Genus in the Mucoromycota with divergent Burkholderia-like Endosymbiotic Bacteria.</title>
        <authorList>
            <person name="Stajich J.E."/>
            <person name="Macias A.M."/>
            <person name="Carter-House D."/>
            <person name="Lovett B."/>
            <person name="Kasson L.R."/>
            <person name="Berry K."/>
            <person name="Grigoriev I."/>
            <person name="Chang Y."/>
            <person name="Spatafora J."/>
            <person name="Kasson M.T."/>
        </authorList>
    </citation>
    <scope>NUCLEOTIDE SEQUENCE</scope>
    <source>
        <strain evidence="2">NRRL A-21654</strain>
    </source>
</reference>
<dbReference type="Pfam" id="PF12505">
    <property type="entry name" value="DUF3712"/>
    <property type="match status" value="4"/>
</dbReference>
<gene>
    <name evidence="2" type="ORF">EC973_009305</name>
</gene>
<evidence type="ECO:0000313" key="3">
    <source>
        <dbReference type="Proteomes" id="UP000605846"/>
    </source>
</evidence>
<name>A0A8H7BYV3_9FUNG</name>
<evidence type="ECO:0000256" key="1">
    <source>
        <dbReference type="SAM" id="MobiDB-lite"/>
    </source>
</evidence>
<evidence type="ECO:0000313" key="2">
    <source>
        <dbReference type="EMBL" id="KAF7731541.1"/>
    </source>
</evidence>
<organism evidence="2 3">
    <name type="scientific">Apophysomyces ossiformis</name>
    <dbReference type="NCBI Taxonomy" id="679940"/>
    <lineage>
        <taxon>Eukaryota</taxon>
        <taxon>Fungi</taxon>
        <taxon>Fungi incertae sedis</taxon>
        <taxon>Mucoromycota</taxon>
        <taxon>Mucoromycotina</taxon>
        <taxon>Mucoromycetes</taxon>
        <taxon>Mucorales</taxon>
        <taxon>Mucorineae</taxon>
        <taxon>Mucoraceae</taxon>
        <taxon>Apophysomyces</taxon>
    </lineage>
</organism>
<keyword evidence="3" id="KW-1185">Reference proteome</keyword>
<dbReference type="InterPro" id="IPR022185">
    <property type="entry name" value="DUF3712"/>
</dbReference>
<dbReference type="SUPFAM" id="SSF117070">
    <property type="entry name" value="LEA14-like"/>
    <property type="match status" value="1"/>
</dbReference>
<dbReference type="PANTHER" id="PTHR35895">
    <property type="entry name" value="CHROMOSOME 16, WHOLE GENOME SHOTGUN SEQUENCE"/>
    <property type="match status" value="1"/>
</dbReference>
<feature type="region of interest" description="Disordered" evidence="1">
    <location>
        <begin position="1312"/>
        <end position="1425"/>
    </location>
</feature>
<feature type="compositionally biased region" description="Polar residues" evidence="1">
    <location>
        <begin position="1377"/>
        <end position="1390"/>
    </location>
</feature>
<comment type="caution">
    <text evidence="2">The sequence shown here is derived from an EMBL/GenBank/DDBJ whole genome shotgun (WGS) entry which is preliminary data.</text>
</comment>
<dbReference type="EMBL" id="JABAYA010000009">
    <property type="protein sequence ID" value="KAF7731541.1"/>
    <property type="molecule type" value="Genomic_DNA"/>
</dbReference>
<protein>
    <submittedName>
        <fullName evidence="2">Uncharacterized protein</fullName>
    </submittedName>
</protein>
<dbReference type="InterPro" id="IPR046368">
    <property type="entry name" value="Tag1"/>
</dbReference>
<dbReference type="GO" id="GO:0000329">
    <property type="term" value="C:fungal-type vacuole membrane"/>
    <property type="evidence" value="ECO:0007669"/>
    <property type="project" value="InterPro"/>
</dbReference>
<dbReference type="OrthoDB" id="10039566at2759"/>
<feature type="compositionally biased region" description="Low complexity" evidence="1">
    <location>
        <begin position="1312"/>
        <end position="1376"/>
    </location>
</feature>
<dbReference type="Proteomes" id="UP000605846">
    <property type="component" value="Unassembled WGS sequence"/>
</dbReference>
<dbReference type="PANTHER" id="PTHR35895:SF1">
    <property type="entry name" value="LIPID-BINDING SERUM GLYCOPROTEIN C-TERMINAL DOMAIN-CONTAINING PROTEIN"/>
    <property type="match status" value="1"/>
</dbReference>
<accession>A0A8H7BYV3</accession>